<protein>
    <submittedName>
        <fullName evidence="1">Hydrogenase maturation protease</fullName>
    </submittedName>
</protein>
<dbReference type="AlphaFoldDB" id="A0A7W5DWW5"/>
<dbReference type="InterPro" id="IPR023430">
    <property type="entry name" value="Pept_HybD-like_dom_sf"/>
</dbReference>
<name>A0A7W5DWW5_9BACT</name>
<dbReference type="GO" id="GO:0006508">
    <property type="term" value="P:proteolysis"/>
    <property type="evidence" value="ECO:0007669"/>
    <property type="project" value="UniProtKB-KW"/>
</dbReference>
<organism evidence="1 2">
    <name type="scientific">Aporhodopirellula rubra</name>
    <dbReference type="NCBI Taxonomy" id="980271"/>
    <lineage>
        <taxon>Bacteria</taxon>
        <taxon>Pseudomonadati</taxon>
        <taxon>Planctomycetota</taxon>
        <taxon>Planctomycetia</taxon>
        <taxon>Pirellulales</taxon>
        <taxon>Pirellulaceae</taxon>
        <taxon>Aporhodopirellula</taxon>
    </lineage>
</organism>
<keyword evidence="1" id="KW-0378">Hydrolase</keyword>
<gene>
    <name evidence="1" type="ORF">FHS27_001863</name>
</gene>
<dbReference type="EMBL" id="JACHXU010000005">
    <property type="protein sequence ID" value="MBB3206055.1"/>
    <property type="molecule type" value="Genomic_DNA"/>
</dbReference>
<dbReference type="RefSeq" id="WP_184304237.1">
    <property type="nucleotide sequence ID" value="NZ_JACHXU010000005.1"/>
</dbReference>
<dbReference type="SUPFAM" id="SSF53163">
    <property type="entry name" value="HybD-like"/>
    <property type="match status" value="1"/>
</dbReference>
<reference evidence="1 2" key="1">
    <citation type="submission" date="2020-08" db="EMBL/GenBank/DDBJ databases">
        <title>Genomic Encyclopedia of Type Strains, Phase III (KMG-III): the genomes of soil and plant-associated and newly described type strains.</title>
        <authorList>
            <person name="Whitman W."/>
        </authorList>
    </citation>
    <scope>NUCLEOTIDE SEQUENCE [LARGE SCALE GENOMIC DNA]</scope>
    <source>
        <strain evidence="1 2">CECT 8075</strain>
    </source>
</reference>
<proteinExistence type="predicted"/>
<dbReference type="Gene3D" id="3.40.50.1450">
    <property type="entry name" value="HybD-like"/>
    <property type="match status" value="1"/>
</dbReference>
<keyword evidence="2" id="KW-1185">Reference proteome</keyword>
<sequence>MNSQTCLIGLGSPHGDDQFGWAVIDRLATMGLSHVTLTKSEHPVDILGMLDANERVIVVDAAEGLPPDEPIRKLQIANAIDIRIFRETPHRGTHDMGLESVFRLARSLKKPTDHVTLWVGKGEQFEPFSLMSATTQSNSVRCAELIASEVSDA</sequence>
<evidence type="ECO:0000313" key="1">
    <source>
        <dbReference type="EMBL" id="MBB3206055.1"/>
    </source>
</evidence>
<keyword evidence="1" id="KW-0645">Protease</keyword>
<dbReference type="GO" id="GO:0008233">
    <property type="term" value="F:peptidase activity"/>
    <property type="evidence" value="ECO:0007669"/>
    <property type="project" value="UniProtKB-KW"/>
</dbReference>
<evidence type="ECO:0000313" key="2">
    <source>
        <dbReference type="Proteomes" id="UP000536179"/>
    </source>
</evidence>
<dbReference type="Proteomes" id="UP000536179">
    <property type="component" value="Unassembled WGS sequence"/>
</dbReference>
<accession>A0A7W5DWW5</accession>
<comment type="caution">
    <text evidence="1">The sequence shown here is derived from an EMBL/GenBank/DDBJ whole genome shotgun (WGS) entry which is preliminary data.</text>
</comment>